<dbReference type="EMBL" id="JAAGYU010000096">
    <property type="protein sequence ID" value="NEL78030.1"/>
    <property type="molecule type" value="Genomic_DNA"/>
</dbReference>
<sequence>MSTSKGFTLIELMVVIAVIGILAAVALPIYQGYVARTQVTSALGEISVGKTSYELLIAKEAAASEFTAEGIGLQASTVRCRTVDVTFLPATSAGSIKCSMNGALEVQGKEIRWQRDSSGSWSCLSTVGQRYIPTGCLAS</sequence>
<dbReference type="KEGG" id="xpe:BJD13_22705"/>
<organism evidence="4 5">
    <name type="scientific">Xanthomonas perforans</name>
    <dbReference type="NCBI Taxonomy" id="442694"/>
    <lineage>
        <taxon>Bacteria</taxon>
        <taxon>Pseudomonadati</taxon>
        <taxon>Pseudomonadota</taxon>
        <taxon>Gammaproteobacteria</taxon>
        <taxon>Lysobacterales</taxon>
        <taxon>Lysobacteraceae</taxon>
        <taxon>Xanthomonas</taxon>
    </lineage>
</organism>
<dbReference type="GO" id="GO:0009289">
    <property type="term" value="C:pilus"/>
    <property type="evidence" value="ECO:0007669"/>
    <property type="project" value="InterPro"/>
</dbReference>
<dbReference type="GeneID" id="61780011"/>
<comment type="caution">
    <text evidence="4">The sequence shown here is derived from an EMBL/GenBank/DDBJ whole genome shotgun (WGS) entry which is preliminary data.</text>
</comment>
<reference evidence="4 5" key="1">
    <citation type="submission" date="2019-11" db="EMBL/GenBank/DDBJ databases">
        <title>Genome-resolved metagenomics to study the prevalence of co-infection and intraspecific heterogeneity among plant pathogen metapopulations.</title>
        <authorList>
            <person name="Newberry E."/>
            <person name="Bhandari R."/>
            <person name="Kemble J."/>
            <person name="Sikora E."/>
            <person name="Potnis N."/>
        </authorList>
    </citation>
    <scope>NUCLEOTIDE SEQUENCE [LARGE SCALE GENOMIC DNA]</scope>
    <source>
        <strain evidence="4">Xp_Tom_Tuscaloosa_18b</strain>
    </source>
</reference>
<dbReference type="PANTHER" id="PTHR30093:SF34">
    <property type="entry name" value="PREPILIN PEPTIDASE-DEPENDENT PROTEIN D"/>
    <property type="match status" value="1"/>
</dbReference>
<evidence type="ECO:0000313" key="5">
    <source>
        <dbReference type="Proteomes" id="UP000471082"/>
    </source>
</evidence>
<dbReference type="InterPro" id="IPR045584">
    <property type="entry name" value="Pilin-like"/>
</dbReference>
<keyword evidence="2" id="KW-0488">Methylation</keyword>
<keyword evidence="3" id="KW-0281">Fimbrium</keyword>
<dbReference type="Pfam" id="PF00114">
    <property type="entry name" value="Pilin"/>
    <property type="match status" value="1"/>
</dbReference>
<dbReference type="PANTHER" id="PTHR30093">
    <property type="entry name" value="GENERAL SECRETION PATHWAY PROTEIN G"/>
    <property type="match status" value="1"/>
</dbReference>
<dbReference type="RefSeq" id="WP_033479197.1">
    <property type="nucleotide sequence ID" value="NZ_CP018475.1"/>
</dbReference>
<dbReference type="InterPro" id="IPR012902">
    <property type="entry name" value="N_methyl_site"/>
</dbReference>
<evidence type="ECO:0000256" key="2">
    <source>
        <dbReference type="ARBA" id="ARBA00022481"/>
    </source>
</evidence>
<dbReference type="SUPFAM" id="SSF54523">
    <property type="entry name" value="Pili subunits"/>
    <property type="match status" value="1"/>
</dbReference>
<dbReference type="NCBIfam" id="TIGR02532">
    <property type="entry name" value="IV_pilin_GFxxxE"/>
    <property type="match status" value="1"/>
</dbReference>
<dbReference type="Pfam" id="PF07963">
    <property type="entry name" value="N_methyl"/>
    <property type="match status" value="1"/>
</dbReference>
<dbReference type="GO" id="GO:0007155">
    <property type="term" value="P:cell adhesion"/>
    <property type="evidence" value="ECO:0007669"/>
    <property type="project" value="InterPro"/>
</dbReference>
<dbReference type="Gene3D" id="3.30.700.10">
    <property type="entry name" value="Glycoprotein, Type 4 Pilin"/>
    <property type="match status" value="1"/>
</dbReference>
<dbReference type="Proteomes" id="UP000471082">
    <property type="component" value="Unassembled WGS sequence"/>
</dbReference>
<protein>
    <submittedName>
        <fullName evidence="4">Pilin</fullName>
    </submittedName>
</protein>
<proteinExistence type="inferred from homology"/>
<evidence type="ECO:0000256" key="3">
    <source>
        <dbReference type="RuleBase" id="RU000389"/>
    </source>
</evidence>
<dbReference type="InterPro" id="IPR001082">
    <property type="entry name" value="Pilin"/>
</dbReference>
<comment type="similarity">
    <text evidence="1 3">Belongs to the N-Me-Phe pilin family.</text>
</comment>
<name>A0A0G8ZYA2_XANPE</name>
<evidence type="ECO:0000313" key="4">
    <source>
        <dbReference type="EMBL" id="NEL78030.1"/>
    </source>
</evidence>
<gene>
    <name evidence="4" type="ORF">G3W61_17550</name>
</gene>
<evidence type="ECO:0000256" key="1">
    <source>
        <dbReference type="ARBA" id="ARBA00005233"/>
    </source>
</evidence>
<dbReference type="PROSITE" id="PS00409">
    <property type="entry name" value="PROKAR_NTER_METHYL"/>
    <property type="match status" value="1"/>
</dbReference>
<dbReference type="AlphaFoldDB" id="A0A0G8ZYA2"/>
<accession>A0A0G8ZYA2</accession>